<dbReference type="Gramene" id="TVU13466">
    <property type="protein sequence ID" value="TVU13466"/>
    <property type="gene ID" value="EJB05_40524"/>
</dbReference>
<dbReference type="Proteomes" id="UP000324897">
    <property type="component" value="Unassembled WGS sequence"/>
</dbReference>
<reference evidence="1 2" key="1">
    <citation type="journal article" date="2019" name="Sci. Rep.">
        <title>A high-quality genome of Eragrostis curvula grass provides insights into Poaceae evolution and supports new strategies to enhance forage quality.</title>
        <authorList>
            <person name="Carballo J."/>
            <person name="Santos B.A.C.M."/>
            <person name="Zappacosta D."/>
            <person name="Garbus I."/>
            <person name="Selva J.P."/>
            <person name="Gallo C.A."/>
            <person name="Diaz A."/>
            <person name="Albertini E."/>
            <person name="Caccamo M."/>
            <person name="Echenique V."/>
        </authorList>
    </citation>
    <scope>NUCLEOTIDE SEQUENCE [LARGE SCALE GENOMIC DNA]</scope>
    <source>
        <strain evidence="2">cv. Victoria</strain>
        <tissue evidence="1">Leaf</tissue>
    </source>
</reference>
<gene>
    <name evidence="1" type="ORF">EJB05_40524</name>
</gene>
<proteinExistence type="predicted"/>
<sequence>MNKRLTTTPCVEVEASSNTTSVVQAREKAGCVESSAGSKSGRIWKRSPAAAWSWVGRVGVGQGSASQKGIFSF</sequence>
<feature type="non-terminal residue" evidence="1">
    <location>
        <position position="1"/>
    </location>
</feature>
<organism evidence="1 2">
    <name type="scientific">Eragrostis curvula</name>
    <name type="common">weeping love grass</name>
    <dbReference type="NCBI Taxonomy" id="38414"/>
    <lineage>
        <taxon>Eukaryota</taxon>
        <taxon>Viridiplantae</taxon>
        <taxon>Streptophyta</taxon>
        <taxon>Embryophyta</taxon>
        <taxon>Tracheophyta</taxon>
        <taxon>Spermatophyta</taxon>
        <taxon>Magnoliopsida</taxon>
        <taxon>Liliopsida</taxon>
        <taxon>Poales</taxon>
        <taxon>Poaceae</taxon>
        <taxon>PACMAD clade</taxon>
        <taxon>Chloridoideae</taxon>
        <taxon>Eragrostideae</taxon>
        <taxon>Eragrostidinae</taxon>
        <taxon>Eragrostis</taxon>
    </lineage>
</organism>
<name>A0A5J9TQ10_9POAL</name>
<accession>A0A5J9TQ10</accession>
<evidence type="ECO:0000313" key="1">
    <source>
        <dbReference type="EMBL" id="TVU13466.1"/>
    </source>
</evidence>
<protein>
    <submittedName>
        <fullName evidence="1">Uncharacterized protein</fullName>
    </submittedName>
</protein>
<evidence type="ECO:0000313" key="2">
    <source>
        <dbReference type="Proteomes" id="UP000324897"/>
    </source>
</evidence>
<comment type="caution">
    <text evidence="1">The sequence shown here is derived from an EMBL/GenBank/DDBJ whole genome shotgun (WGS) entry which is preliminary data.</text>
</comment>
<dbReference type="AlphaFoldDB" id="A0A5J9TQ10"/>
<dbReference type="EMBL" id="RWGY01000034">
    <property type="protein sequence ID" value="TVU13466.1"/>
    <property type="molecule type" value="Genomic_DNA"/>
</dbReference>
<keyword evidence="2" id="KW-1185">Reference proteome</keyword>